<evidence type="ECO:0000313" key="2">
    <source>
        <dbReference type="Proteomes" id="UP000799776"/>
    </source>
</evidence>
<dbReference type="OrthoDB" id="3596793at2759"/>
<keyword evidence="2" id="KW-1185">Reference proteome</keyword>
<reference evidence="1" key="1">
    <citation type="journal article" date="2020" name="Stud. Mycol.">
        <title>101 Dothideomycetes genomes: a test case for predicting lifestyles and emergence of pathogens.</title>
        <authorList>
            <person name="Haridas S."/>
            <person name="Albert R."/>
            <person name="Binder M."/>
            <person name="Bloem J."/>
            <person name="Labutti K."/>
            <person name="Salamov A."/>
            <person name="Andreopoulos B."/>
            <person name="Baker S."/>
            <person name="Barry K."/>
            <person name="Bills G."/>
            <person name="Bluhm B."/>
            <person name="Cannon C."/>
            <person name="Castanera R."/>
            <person name="Culley D."/>
            <person name="Daum C."/>
            <person name="Ezra D."/>
            <person name="Gonzalez J."/>
            <person name="Henrissat B."/>
            <person name="Kuo A."/>
            <person name="Liang C."/>
            <person name="Lipzen A."/>
            <person name="Lutzoni F."/>
            <person name="Magnuson J."/>
            <person name="Mondo S."/>
            <person name="Nolan M."/>
            <person name="Ohm R."/>
            <person name="Pangilinan J."/>
            <person name="Park H.-J."/>
            <person name="Ramirez L."/>
            <person name="Alfaro M."/>
            <person name="Sun H."/>
            <person name="Tritt A."/>
            <person name="Yoshinaga Y."/>
            <person name="Zwiers L.-H."/>
            <person name="Turgeon B."/>
            <person name="Goodwin S."/>
            <person name="Spatafora J."/>
            <person name="Crous P."/>
            <person name="Grigoriev I."/>
        </authorList>
    </citation>
    <scope>NUCLEOTIDE SEQUENCE</scope>
    <source>
        <strain evidence="1">CBS 121410</strain>
    </source>
</reference>
<organism evidence="1 2">
    <name type="scientific">Saccharata proteae CBS 121410</name>
    <dbReference type="NCBI Taxonomy" id="1314787"/>
    <lineage>
        <taxon>Eukaryota</taxon>
        <taxon>Fungi</taxon>
        <taxon>Dikarya</taxon>
        <taxon>Ascomycota</taxon>
        <taxon>Pezizomycotina</taxon>
        <taxon>Dothideomycetes</taxon>
        <taxon>Dothideomycetes incertae sedis</taxon>
        <taxon>Botryosphaeriales</taxon>
        <taxon>Saccharataceae</taxon>
        <taxon>Saccharata</taxon>
    </lineage>
</organism>
<protein>
    <submittedName>
        <fullName evidence="1">Uncharacterized protein</fullName>
    </submittedName>
</protein>
<gene>
    <name evidence="1" type="ORF">K490DRAFT_63663</name>
</gene>
<sequence length="319" mass="35120">MTITGSDFDTAIQSPLSVEITLLPLEIGTYSLRAGDTDVVSVQPFRKTSITTKVTDFQHCYFVDGRTCQKHDVCVVFLQFQFNRQKQGGHFNQRITDMTIAIRAERGGQARPLSRWAPTMDASPTYTKNAAKGEQQQLVMKAVLPRVALGAPENRTVKHSLGASLGPEGGGISLGGAEMARETSYKVPYRSSFKTSIDEGGAAILDLRENKLHEAGVPEVVDCALVLQTDGLPFTLDLSLFGRTPFAGIRMTGSAELSIGQRYLWVRPWRGDAAKKGADWRDIDSDEFVEWVKSKTENHWADVADYDMTVKMESVHGSA</sequence>
<dbReference type="Proteomes" id="UP000799776">
    <property type="component" value="Unassembled WGS sequence"/>
</dbReference>
<dbReference type="EMBL" id="ML978714">
    <property type="protein sequence ID" value="KAF2089525.1"/>
    <property type="molecule type" value="Genomic_DNA"/>
</dbReference>
<evidence type="ECO:0000313" key="1">
    <source>
        <dbReference type="EMBL" id="KAF2089525.1"/>
    </source>
</evidence>
<name>A0A6A5YCB4_9PEZI</name>
<accession>A0A6A5YCB4</accession>
<proteinExistence type="predicted"/>
<dbReference type="AlphaFoldDB" id="A0A6A5YCB4"/>